<name>A0A316AKT9_9BACT</name>
<gene>
    <name evidence="7" type="ORF">CLV98_105168</name>
</gene>
<evidence type="ECO:0000256" key="4">
    <source>
        <dbReference type="ARBA" id="ARBA00023180"/>
    </source>
</evidence>
<keyword evidence="8" id="KW-1185">Reference proteome</keyword>
<accession>A0A316AKT9</accession>
<feature type="domain" description="N-sulphoglucosamine sulphohydrolase C-terminal" evidence="6">
    <location>
        <begin position="470"/>
        <end position="515"/>
    </location>
</feature>
<dbReference type="PROSITE" id="PS00149">
    <property type="entry name" value="SULFATASE_2"/>
    <property type="match status" value="1"/>
</dbReference>
<organism evidence="7 8">
    <name type="scientific">Dyadobacter jejuensis</name>
    <dbReference type="NCBI Taxonomy" id="1082580"/>
    <lineage>
        <taxon>Bacteria</taxon>
        <taxon>Pseudomonadati</taxon>
        <taxon>Bacteroidota</taxon>
        <taxon>Cytophagia</taxon>
        <taxon>Cytophagales</taxon>
        <taxon>Spirosomataceae</taxon>
        <taxon>Dyadobacter</taxon>
    </lineage>
</organism>
<evidence type="ECO:0000256" key="1">
    <source>
        <dbReference type="ARBA" id="ARBA00008779"/>
    </source>
</evidence>
<proteinExistence type="inferred from homology"/>
<dbReference type="Pfam" id="PF16347">
    <property type="entry name" value="SGSH_C"/>
    <property type="match status" value="1"/>
</dbReference>
<dbReference type="PROSITE" id="PS00523">
    <property type="entry name" value="SULFATASE_1"/>
    <property type="match status" value="1"/>
</dbReference>
<dbReference type="Proteomes" id="UP000245880">
    <property type="component" value="Unassembled WGS sequence"/>
</dbReference>
<dbReference type="InterPro" id="IPR000917">
    <property type="entry name" value="Sulfatase_N"/>
</dbReference>
<feature type="domain" description="Sulfatase N-terminal" evidence="5">
    <location>
        <begin position="35"/>
        <end position="388"/>
    </location>
</feature>
<keyword evidence="2" id="KW-0732">Signal</keyword>
<evidence type="ECO:0000256" key="3">
    <source>
        <dbReference type="ARBA" id="ARBA00022801"/>
    </source>
</evidence>
<dbReference type="GO" id="GO:0016787">
    <property type="term" value="F:hydrolase activity"/>
    <property type="evidence" value="ECO:0007669"/>
    <property type="project" value="UniProtKB-KW"/>
</dbReference>
<dbReference type="EMBL" id="QGDT01000005">
    <property type="protein sequence ID" value="PWJ57988.1"/>
    <property type="molecule type" value="Genomic_DNA"/>
</dbReference>
<comment type="similarity">
    <text evidence="1">Belongs to the sulfatase family.</text>
</comment>
<evidence type="ECO:0000256" key="2">
    <source>
        <dbReference type="ARBA" id="ARBA00022729"/>
    </source>
</evidence>
<comment type="caution">
    <text evidence="7">The sequence shown here is derived from an EMBL/GenBank/DDBJ whole genome shotgun (WGS) entry which is preliminary data.</text>
</comment>
<reference evidence="7 8" key="1">
    <citation type="submission" date="2018-03" db="EMBL/GenBank/DDBJ databases">
        <title>Genomic Encyclopedia of Archaeal and Bacterial Type Strains, Phase II (KMG-II): from individual species to whole genera.</title>
        <authorList>
            <person name="Goeker M."/>
        </authorList>
    </citation>
    <scope>NUCLEOTIDE SEQUENCE [LARGE SCALE GENOMIC DNA]</scope>
    <source>
        <strain evidence="7 8">DSM 100346</strain>
    </source>
</reference>
<dbReference type="PANTHER" id="PTHR43108">
    <property type="entry name" value="N-ACETYLGLUCOSAMINE-6-SULFATASE FAMILY MEMBER"/>
    <property type="match status" value="1"/>
</dbReference>
<dbReference type="CDD" id="cd16031">
    <property type="entry name" value="G6S_like"/>
    <property type="match status" value="1"/>
</dbReference>
<dbReference type="AlphaFoldDB" id="A0A316AKT9"/>
<dbReference type="InterPro" id="IPR017850">
    <property type="entry name" value="Alkaline_phosphatase_core_sf"/>
</dbReference>
<evidence type="ECO:0000259" key="5">
    <source>
        <dbReference type="Pfam" id="PF00884"/>
    </source>
</evidence>
<dbReference type="Gene3D" id="3.40.720.10">
    <property type="entry name" value="Alkaline Phosphatase, subunit A"/>
    <property type="match status" value="1"/>
</dbReference>
<dbReference type="InterPro" id="IPR024607">
    <property type="entry name" value="Sulfatase_CS"/>
</dbReference>
<dbReference type="SUPFAM" id="SSF53649">
    <property type="entry name" value="Alkaline phosphatase-like"/>
    <property type="match status" value="1"/>
</dbReference>
<dbReference type="RefSeq" id="WP_229203340.1">
    <property type="nucleotide sequence ID" value="NZ_QGDT01000005.1"/>
</dbReference>
<protein>
    <submittedName>
        <fullName evidence="7">Arylsulfatase A-like enzyme</fullName>
    </submittedName>
</protein>
<dbReference type="PANTHER" id="PTHR43108:SF6">
    <property type="entry name" value="N-SULPHOGLUCOSAMINE SULPHOHYDROLASE"/>
    <property type="match status" value="1"/>
</dbReference>
<evidence type="ECO:0000313" key="7">
    <source>
        <dbReference type="EMBL" id="PWJ57988.1"/>
    </source>
</evidence>
<dbReference type="InterPro" id="IPR032506">
    <property type="entry name" value="SGSH_C"/>
</dbReference>
<evidence type="ECO:0000259" key="6">
    <source>
        <dbReference type="Pfam" id="PF16347"/>
    </source>
</evidence>
<keyword evidence="3" id="KW-0378">Hydrolase</keyword>
<sequence>MMRKNRQRSYWPRVAFVLVGILLFLGKEALAQKKPNIIYIMSDDHTSQAIGAYGGRLAGLNPTPNIDKLAAEGMLFENAFCTNSICTPSRANILTGQYSQTNGVLDLDGHLAPDRQFLPMEMKKLGYQTAMIGKWHLKEEPAAFDFYKVLHSQGEYFNPKFKDINNGKWPNNFTNYKGYVSDVITDITIDYLDHIDKTKPFFLMHHHKAPHDDFEYPERYESYLADTFIPEPASMYAQPFFGSEGTLGRNGSLKHRIGTSVSGRHPYRSYLTQYGLDTIRNEAQGTSAAYQMYLKKYLRCVKGVDDNLGRLFDYLKKNNLWDNTIIIYTSDQGMMLGEHDYMDKRWMYEESMRMPFIIKNVKSTNANTHTKALVNNTDYAPTMIELAGGKVPAYMQGESFKKVVQNPKESFHKATYYRYWMHLTHHDVPANFGLRTEKYKLIFYYGEHYLPELYGKKTMAWKKDNNDSFTFSPTPAAWEFYDLTQDPQELINRYKDPEFQTIIADMKTELKAQRTKYKETDEKYPNIQKVIDNHWND</sequence>
<dbReference type="Pfam" id="PF00884">
    <property type="entry name" value="Sulfatase"/>
    <property type="match status" value="1"/>
</dbReference>
<evidence type="ECO:0000313" key="8">
    <source>
        <dbReference type="Proteomes" id="UP000245880"/>
    </source>
</evidence>
<keyword evidence="4" id="KW-0325">Glycoprotein</keyword>